<sequence length="162" mass="17304">MASKISREQITSFIEKNKKSVILGGVLLVIVLVGLVLVIKLNYGFINGAAEDQTQQPNSMAADKEQKASAGAVTTYLPETKRKIEDTGTEPRDPFARNMTLKGIIVGGNSSLAIIESGSTAYIAGVGEKITADWTVAKITGDEVVLKSGTQTMRLEFQGNTK</sequence>
<dbReference type="Proteomes" id="UP000013520">
    <property type="component" value="Chromosome"/>
</dbReference>
<accession>R4KKF7</accession>
<gene>
    <name evidence="2" type="ORF">Desgi_2652</name>
</gene>
<organism evidence="2 3">
    <name type="scientific">Desulfoscipio gibsoniae DSM 7213</name>
    <dbReference type="NCBI Taxonomy" id="767817"/>
    <lineage>
        <taxon>Bacteria</taxon>
        <taxon>Bacillati</taxon>
        <taxon>Bacillota</taxon>
        <taxon>Clostridia</taxon>
        <taxon>Eubacteriales</taxon>
        <taxon>Desulfallaceae</taxon>
        <taxon>Desulfoscipio</taxon>
    </lineage>
</organism>
<evidence type="ECO:0000256" key="1">
    <source>
        <dbReference type="SAM" id="Phobius"/>
    </source>
</evidence>
<feature type="transmembrane region" description="Helical" evidence="1">
    <location>
        <begin position="21"/>
        <end position="39"/>
    </location>
</feature>
<keyword evidence="1" id="KW-1133">Transmembrane helix</keyword>
<dbReference type="RefSeq" id="WP_006521786.1">
    <property type="nucleotide sequence ID" value="NC_021184.1"/>
</dbReference>
<keyword evidence="1" id="KW-0812">Transmembrane</keyword>
<keyword evidence="1" id="KW-0472">Membrane</keyword>
<dbReference type="AlphaFoldDB" id="R4KKF7"/>
<proteinExistence type="predicted"/>
<evidence type="ECO:0000313" key="3">
    <source>
        <dbReference type="Proteomes" id="UP000013520"/>
    </source>
</evidence>
<evidence type="ECO:0008006" key="4">
    <source>
        <dbReference type="Google" id="ProtNLM"/>
    </source>
</evidence>
<evidence type="ECO:0000313" key="2">
    <source>
        <dbReference type="EMBL" id="AGL02057.1"/>
    </source>
</evidence>
<dbReference type="HOGENOM" id="CLU_1632722_0_0_9"/>
<dbReference type="KEGG" id="dgi:Desgi_2652"/>
<dbReference type="Gene3D" id="2.30.30.830">
    <property type="match status" value="1"/>
</dbReference>
<reference evidence="2 3" key="1">
    <citation type="submission" date="2012-01" db="EMBL/GenBank/DDBJ databases">
        <title>Complete sequence of Desulfotomaculum gibsoniae DSM 7213.</title>
        <authorList>
            <consortium name="US DOE Joint Genome Institute"/>
            <person name="Lucas S."/>
            <person name="Han J."/>
            <person name="Lapidus A."/>
            <person name="Cheng J.-F."/>
            <person name="Goodwin L."/>
            <person name="Pitluck S."/>
            <person name="Peters L."/>
            <person name="Ovchinnikova G."/>
            <person name="Teshima H."/>
            <person name="Detter J.C."/>
            <person name="Han C."/>
            <person name="Tapia R."/>
            <person name="Land M."/>
            <person name="Hauser L."/>
            <person name="Kyrpides N."/>
            <person name="Ivanova N."/>
            <person name="Pagani I."/>
            <person name="Parshina S."/>
            <person name="Plugge C."/>
            <person name="Muyzer G."/>
            <person name="Kuever J."/>
            <person name="Ivanova A."/>
            <person name="Nazina T."/>
            <person name="Klenk H.-P."/>
            <person name="Brambilla E."/>
            <person name="Spring S."/>
            <person name="Stams A.F."/>
            <person name="Woyke T."/>
        </authorList>
    </citation>
    <scope>NUCLEOTIDE SEQUENCE [LARGE SCALE GENOMIC DNA]</scope>
    <source>
        <strain evidence="2 3">DSM 7213</strain>
    </source>
</reference>
<dbReference type="STRING" id="767817.Desgi_2652"/>
<dbReference type="EMBL" id="CP003273">
    <property type="protein sequence ID" value="AGL02057.1"/>
    <property type="molecule type" value="Genomic_DNA"/>
</dbReference>
<keyword evidence="3" id="KW-1185">Reference proteome</keyword>
<protein>
    <recommendedName>
        <fullName evidence="4">Type II secretion system protein GspC N-terminal domain-containing protein</fullName>
    </recommendedName>
</protein>
<name>R4KKF7_9FIRM</name>
<dbReference type="OrthoDB" id="1787373at2"/>